<dbReference type="Pfam" id="PF00994">
    <property type="entry name" value="MoCF_biosynth"/>
    <property type="match status" value="1"/>
</dbReference>
<name>A0A841I4Z4_9DEIO</name>
<comment type="caution">
    <text evidence="4">The sequence shown here is derived from an EMBL/GenBank/DDBJ whole genome shotgun (WGS) entry which is preliminary data.</text>
</comment>
<sequence length="158" mass="16446">MTSVSVLMVTASGAPDPALEASARALEARFSGKDLALEECATIPDEAALIRRALRQGADQRGFGLILTLGGTGLGPRSRVPEATAELLDRPLPGIAELIRLSTLQKSRLAALSRGVAGLRGKTLIVNLGAGEGAAVTGFDAIAPLLPFVYEDRLNSWV</sequence>
<reference evidence="4 5" key="1">
    <citation type="submission" date="2020-08" db="EMBL/GenBank/DDBJ databases">
        <title>Genomic Encyclopedia of Type Strains, Phase IV (KMG-IV): sequencing the most valuable type-strain genomes for metagenomic binning, comparative biology and taxonomic classification.</title>
        <authorList>
            <person name="Goeker M."/>
        </authorList>
    </citation>
    <scope>NUCLEOTIDE SEQUENCE [LARGE SCALE GENOMIC DNA]</scope>
    <source>
        <strain evidence="4 5">DSM 21458</strain>
    </source>
</reference>
<dbReference type="Gene3D" id="3.40.980.10">
    <property type="entry name" value="MoaB/Mog-like domain"/>
    <property type="match status" value="1"/>
</dbReference>
<dbReference type="AlphaFoldDB" id="A0A841I4Z4"/>
<proteinExistence type="predicted"/>
<dbReference type="SUPFAM" id="SSF53218">
    <property type="entry name" value="Molybdenum cofactor biosynthesis proteins"/>
    <property type="match status" value="1"/>
</dbReference>
<evidence type="ECO:0000313" key="5">
    <source>
        <dbReference type="Proteomes" id="UP000569951"/>
    </source>
</evidence>
<evidence type="ECO:0000259" key="3">
    <source>
        <dbReference type="Pfam" id="PF00994"/>
    </source>
</evidence>
<organism evidence="4 5">
    <name type="scientific">Deinobacterium chartae</name>
    <dbReference type="NCBI Taxonomy" id="521158"/>
    <lineage>
        <taxon>Bacteria</taxon>
        <taxon>Thermotogati</taxon>
        <taxon>Deinococcota</taxon>
        <taxon>Deinococci</taxon>
        <taxon>Deinococcales</taxon>
        <taxon>Deinococcaceae</taxon>
        <taxon>Deinobacterium</taxon>
    </lineage>
</organism>
<dbReference type="InterPro" id="IPR001453">
    <property type="entry name" value="MoaB/Mog_dom"/>
</dbReference>
<protein>
    <submittedName>
        <fullName evidence="4">Molybdenum cofactor synthesis domain-containing protein</fullName>
    </submittedName>
</protein>
<accession>A0A841I4Z4</accession>
<dbReference type="EMBL" id="JACHHG010000008">
    <property type="protein sequence ID" value="MBB6098955.1"/>
    <property type="molecule type" value="Genomic_DNA"/>
</dbReference>
<evidence type="ECO:0000256" key="2">
    <source>
        <dbReference type="ARBA" id="ARBA00023150"/>
    </source>
</evidence>
<dbReference type="RefSeq" id="WP_183987700.1">
    <property type="nucleotide sequence ID" value="NZ_JACHHG010000008.1"/>
</dbReference>
<keyword evidence="5" id="KW-1185">Reference proteome</keyword>
<dbReference type="InterPro" id="IPR036425">
    <property type="entry name" value="MoaB/Mog-like_dom_sf"/>
</dbReference>
<dbReference type="PANTHER" id="PTHR43764">
    <property type="entry name" value="MOLYBDENUM COFACTOR BIOSYNTHESIS"/>
    <property type="match status" value="1"/>
</dbReference>
<comment type="pathway">
    <text evidence="1">Cofactor biosynthesis; molybdopterin biosynthesis.</text>
</comment>
<dbReference type="InterPro" id="IPR051920">
    <property type="entry name" value="MPT_Adenylyltrnsfr/MoaC-Rel"/>
</dbReference>
<keyword evidence="2" id="KW-0501">Molybdenum cofactor biosynthesis</keyword>
<evidence type="ECO:0000313" key="4">
    <source>
        <dbReference type="EMBL" id="MBB6098955.1"/>
    </source>
</evidence>
<dbReference type="PANTHER" id="PTHR43764:SF1">
    <property type="entry name" value="MOLYBDOPTERIN MOLYBDOTRANSFERASE"/>
    <property type="match status" value="1"/>
</dbReference>
<feature type="domain" description="MoaB/Mog" evidence="3">
    <location>
        <begin position="20"/>
        <end position="146"/>
    </location>
</feature>
<dbReference type="GO" id="GO:0006777">
    <property type="term" value="P:Mo-molybdopterin cofactor biosynthetic process"/>
    <property type="evidence" value="ECO:0007669"/>
    <property type="project" value="UniProtKB-KW"/>
</dbReference>
<dbReference type="Proteomes" id="UP000569951">
    <property type="component" value="Unassembled WGS sequence"/>
</dbReference>
<gene>
    <name evidence="4" type="ORF">HNR42_002390</name>
</gene>
<evidence type="ECO:0000256" key="1">
    <source>
        <dbReference type="ARBA" id="ARBA00005046"/>
    </source>
</evidence>